<evidence type="ECO:0000256" key="7">
    <source>
        <dbReference type="RuleBase" id="RU363032"/>
    </source>
</evidence>
<reference evidence="9 10" key="1">
    <citation type="submission" date="2016-10" db="EMBL/GenBank/DDBJ databases">
        <authorList>
            <person name="de Groot N.N."/>
        </authorList>
    </citation>
    <scope>NUCLEOTIDE SEQUENCE [LARGE SCALE GENOMIC DNA]</scope>
    <source>
        <strain evidence="9 10">ATCC 35022</strain>
    </source>
</reference>
<evidence type="ECO:0000256" key="4">
    <source>
        <dbReference type="ARBA" id="ARBA00022692"/>
    </source>
</evidence>
<dbReference type="InterPro" id="IPR045621">
    <property type="entry name" value="BPD_transp_1_N"/>
</dbReference>
<dbReference type="Pfam" id="PF19300">
    <property type="entry name" value="BPD_transp_1_N"/>
    <property type="match status" value="1"/>
</dbReference>
<dbReference type="OrthoDB" id="9805855at2"/>
<dbReference type="GO" id="GO:0055085">
    <property type="term" value="P:transmembrane transport"/>
    <property type="evidence" value="ECO:0007669"/>
    <property type="project" value="InterPro"/>
</dbReference>
<dbReference type="RefSeq" id="WP_090876217.1">
    <property type="nucleotide sequence ID" value="NZ_FMXQ01000003.1"/>
</dbReference>
<dbReference type="AlphaFoldDB" id="A0A1G6BX91"/>
<feature type="transmembrane region" description="Helical" evidence="7">
    <location>
        <begin position="136"/>
        <end position="159"/>
    </location>
</feature>
<evidence type="ECO:0000256" key="2">
    <source>
        <dbReference type="ARBA" id="ARBA00022448"/>
    </source>
</evidence>
<keyword evidence="10" id="KW-1185">Reference proteome</keyword>
<evidence type="ECO:0000256" key="6">
    <source>
        <dbReference type="ARBA" id="ARBA00023136"/>
    </source>
</evidence>
<dbReference type="PANTHER" id="PTHR43163">
    <property type="entry name" value="DIPEPTIDE TRANSPORT SYSTEM PERMEASE PROTEIN DPPB-RELATED"/>
    <property type="match status" value="1"/>
</dbReference>
<dbReference type="InterPro" id="IPR000515">
    <property type="entry name" value="MetI-like"/>
</dbReference>
<dbReference type="PANTHER" id="PTHR43163:SF6">
    <property type="entry name" value="DIPEPTIDE TRANSPORT SYSTEM PERMEASE PROTEIN DPPB-RELATED"/>
    <property type="match status" value="1"/>
</dbReference>
<dbReference type="SUPFAM" id="SSF161098">
    <property type="entry name" value="MetI-like"/>
    <property type="match status" value="1"/>
</dbReference>
<feature type="transmembrane region" description="Helical" evidence="7">
    <location>
        <begin position="171"/>
        <end position="192"/>
    </location>
</feature>
<evidence type="ECO:0000313" key="10">
    <source>
        <dbReference type="Proteomes" id="UP000199071"/>
    </source>
</evidence>
<proteinExistence type="inferred from homology"/>
<organism evidence="9 10">
    <name type="scientific">Bauldia litoralis</name>
    <dbReference type="NCBI Taxonomy" id="665467"/>
    <lineage>
        <taxon>Bacteria</taxon>
        <taxon>Pseudomonadati</taxon>
        <taxon>Pseudomonadota</taxon>
        <taxon>Alphaproteobacteria</taxon>
        <taxon>Hyphomicrobiales</taxon>
        <taxon>Kaistiaceae</taxon>
        <taxon>Bauldia</taxon>
    </lineage>
</organism>
<comment type="similarity">
    <text evidence="7">Belongs to the binding-protein-dependent transport system permease family.</text>
</comment>
<dbReference type="Gene3D" id="1.10.3720.10">
    <property type="entry name" value="MetI-like"/>
    <property type="match status" value="1"/>
</dbReference>
<keyword evidence="2 7" id="KW-0813">Transport</keyword>
<dbReference type="CDD" id="cd06261">
    <property type="entry name" value="TM_PBP2"/>
    <property type="match status" value="1"/>
</dbReference>
<evidence type="ECO:0000256" key="3">
    <source>
        <dbReference type="ARBA" id="ARBA00022475"/>
    </source>
</evidence>
<keyword evidence="3" id="KW-1003">Cell membrane</keyword>
<protein>
    <submittedName>
        <fullName evidence="9">Peptide/nickel transport system permease protein</fullName>
    </submittedName>
</protein>
<comment type="subcellular location">
    <subcellularLocation>
        <location evidence="1 7">Cell membrane</location>
        <topology evidence="1 7">Multi-pass membrane protein</topology>
    </subcellularLocation>
</comment>
<dbReference type="EMBL" id="FMXQ01000003">
    <property type="protein sequence ID" value="SDB25220.1"/>
    <property type="molecule type" value="Genomic_DNA"/>
</dbReference>
<sequence>MWRFLGGRIAMGALTIFVTTIAVTLLIHLVPGDPVQIMYAQSQGTTPEQLEEIRHNLGLDQPIYIQYVRFVGRLFQGDLGYTIRGHQPVLDVILQRLPNTIALAVAAMAVAILIGLPIGFFAAYKRGTMVDTGLMVVAIAGVSVPHFWLGLVLLLFFAVELGWLPVSGTGPLNLVLPAVTLGLSNAAIVARMTRSSMMDIMRQDFVRTAEAKGLPKSVILSRHVLRAGLIPVITMMGLQFAFMMGGAIVVENIFAWNGVGRMAVEAIFQRDYPVIQGFILTFAVVVVFVSILLDGVYALVDPRIRRS</sequence>
<keyword evidence="6 7" id="KW-0472">Membrane</keyword>
<feature type="domain" description="ABC transmembrane type-1" evidence="8">
    <location>
        <begin position="97"/>
        <end position="297"/>
    </location>
</feature>
<keyword evidence="4 7" id="KW-0812">Transmembrane</keyword>
<dbReference type="InterPro" id="IPR035906">
    <property type="entry name" value="MetI-like_sf"/>
</dbReference>
<feature type="transmembrane region" description="Helical" evidence="7">
    <location>
        <begin position="229"/>
        <end position="254"/>
    </location>
</feature>
<evidence type="ECO:0000259" key="8">
    <source>
        <dbReference type="PROSITE" id="PS50928"/>
    </source>
</evidence>
<feature type="transmembrane region" description="Helical" evidence="7">
    <location>
        <begin position="101"/>
        <end position="124"/>
    </location>
</feature>
<name>A0A1G6BX91_9HYPH</name>
<evidence type="ECO:0000256" key="5">
    <source>
        <dbReference type="ARBA" id="ARBA00022989"/>
    </source>
</evidence>
<dbReference type="Pfam" id="PF00528">
    <property type="entry name" value="BPD_transp_1"/>
    <property type="match status" value="1"/>
</dbReference>
<gene>
    <name evidence="9" type="ORF">SAMN02982931_01959</name>
</gene>
<feature type="transmembrane region" description="Helical" evidence="7">
    <location>
        <begin position="9"/>
        <end position="30"/>
    </location>
</feature>
<evidence type="ECO:0000256" key="1">
    <source>
        <dbReference type="ARBA" id="ARBA00004651"/>
    </source>
</evidence>
<dbReference type="STRING" id="665467.SAMN02982931_01959"/>
<keyword evidence="5 7" id="KW-1133">Transmembrane helix</keyword>
<dbReference type="Proteomes" id="UP000199071">
    <property type="component" value="Unassembled WGS sequence"/>
</dbReference>
<accession>A0A1G6BX91</accession>
<evidence type="ECO:0000313" key="9">
    <source>
        <dbReference type="EMBL" id="SDB25220.1"/>
    </source>
</evidence>
<feature type="transmembrane region" description="Helical" evidence="7">
    <location>
        <begin position="274"/>
        <end position="300"/>
    </location>
</feature>
<dbReference type="PROSITE" id="PS50928">
    <property type="entry name" value="ABC_TM1"/>
    <property type="match status" value="1"/>
</dbReference>
<dbReference type="GO" id="GO:0005886">
    <property type="term" value="C:plasma membrane"/>
    <property type="evidence" value="ECO:0007669"/>
    <property type="project" value="UniProtKB-SubCell"/>
</dbReference>